<keyword evidence="2 5" id="KW-0812">Transmembrane</keyword>
<dbReference type="Pfam" id="PF03595">
    <property type="entry name" value="SLAC1"/>
    <property type="match status" value="1"/>
</dbReference>
<dbReference type="PANTHER" id="PTHR37955:SF1">
    <property type="entry name" value="DEP DOMAIN-CONTAINING PROTEIN"/>
    <property type="match status" value="1"/>
</dbReference>
<dbReference type="GO" id="GO:0046583">
    <property type="term" value="F:monoatomic cation efflux transmembrane transporter activity"/>
    <property type="evidence" value="ECO:0007669"/>
    <property type="project" value="TreeGrafter"/>
</dbReference>
<protein>
    <submittedName>
        <fullName evidence="6">C4-dicarboxylate ABC transporter</fullName>
    </submittedName>
</protein>
<feature type="transmembrane region" description="Helical" evidence="5">
    <location>
        <begin position="297"/>
        <end position="318"/>
    </location>
</feature>
<dbReference type="GO" id="GO:0005886">
    <property type="term" value="C:plasma membrane"/>
    <property type="evidence" value="ECO:0007669"/>
    <property type="project" value="TreeGrafter"/>
</dbReference>
<dbReference type="RefSeq" id="WP_151135593.1">
    <property type="nucleotide sequence ID" value="NZ_CP043311.1"/>
</dbReference>
<feature type="transmembrane region" description="Helical" evidence="5">
    <location>
        <begin position="122"/>
        <end position="144"/>
    </location>
</feature>
<dbReference type="EMBL" id="CP043311">
    <property type="protein sequence ID" value="QEY64192.1"/>
    <property type="molecule type" value="Genomic_DNA"/>
</dbReference>
<feature type="transmembrane region" description="Helical" evidence="5">
    <location>
        <begin position="25"/>
        <end position="43"/>
    </location>
</feature>
<evidence type="ECO:0000256" key="1">
    <source>
        <dbReference type="ARBA" id="ARBA00004141"/>
    </source>
</evidence>
<feature type="transmembrane region" description="Helical" evidence="5">
    <location>
        <begin position="271"/>
        <end position="291"/>
    </location>
</feature>
<dbReference type="InterPro" id="IPR004695">
    <property type="entry name" value="SLAC1/Mae1/Ssu1/TehA"/>
</dbReference>
<feature type="transmembrane region" description="Helical" evidence="5">
    <location>
        <begin position="55"/>
        <end position="77"/>
    </location>
</feature>
<dbReference type="AlphaFoldDB" id="A0A5J6QR29"/>
<dbReference type="InterPro" id="IPR052951">
    <property type="entry name" value="Tellurite_res_ion_channel"/>
</dbReference>
<evidence type="ECO:0000256" key="5">
    <source>
        <dbReference type="SAM" id="Phobius"/>
    </source>
</evidence>
<dbReference type="CDD" id="cd09323">
    <property type="entry name" value="TDT_SLAC1_like"/>
    <property type="match status" value="1"/>
</dbReference>
<feature type="transmembrane region" description="Helical" evidence="5">
    <location>
        <begin position="214"/>
        <end position="236"/>
    </location>
</feature>
<accession>A0A5J6QR29</accession>
<evidence type="ECO:0000313" key="7">
    <source>
        <dbReference type="Proteomes" id="UP000327179"/>
    </source>
</evidence>
<keyword evidence="4 5" id="KW-0472">Membrane</keyword>
<comment type="subcellular location">
    <subcellularLocation>
        <location evidence="1">Membrane</location>
        <topology evidence="1">Multi-pass membrane protein</topology>
    </subcellularLocation>
</comment>
<evidence type="ECO:0000313" key="6">
    <source>
        <dbReference type="EMBL" id="QEY64192.1"/>
    </source>
</evidence>
<organism evidence="6 7">
    <name type="scientific">Metapseudomonas lalkuanensis</name>
    <dbReference type="NCBI Taxonomy" id="2604832"/>
    <lineage>
        <taxon>Bacteria</taxon>
        <taxon>Pseudomonadati</taxon>
        <taxon>Pseudomonadota</taxon>
        <taxon>Gammaproteobacteria</taxon>
        <taxon>Pseudomonadales</taxon>
        <taxon>Pseudomonadaceae</taxon>
        <taxon>Metapseudomonas</taxon>
    </lineage>
</organism>
<evidence type="ECO:0000256" key="2">
    <source>
        <dbReference type="ARBA" id="ARBA00022692"/>
    </source>
</evidence>
<dbReference type="Gene3D" id="1.50.10.150">
    <property type="entry name" value="Voltage-dependent anion channel"/>
    <property type="match status" value="1"/>
</dbReference>
<proteinExistence type="predicted"/>
<dbReference type="Proteomes" id="UP000327179">
    <property type="component" value="Chromosome"/>
</dbReference>
<feature type="transmembrane region" description="Helical" evidence="5">
    <location>
        <begin position="242"/>
        <end position="259"/>
    </location>
</feature>
<keyword evidence="3 5" id="KW-1133">Transmembrane helix</keyword>
<feature type="transmembrane region" description="Helical" evidence="5">
    <location>
        <begin position="98"/>
        <end position="116"/>
    </location>
</feature>
<sequence>MNTVFIPPLEAAQAKPASTPSIKNLPVNLFGSVMGLAGLGLAWRLAHQYFGVSPVIGEAIGLFAALVFVVLAAGYLVKVARHRQAVVSEFAHPIAGNFFGTIVIAILLLSVVAGPYDETLAQGLWTLGSVLTVALAGLVLSRLFKGRQDLQHAVPAWLIPGVATLDIAVTGGHMPMAWAAELNLFAMAVGAALALIFFTSIFPRLVHQEPLAKAMVPSLMILVAPFEVGFLAYANLFGIDRFAALLFYFGLFLAAVLGFKVFRRDVPFAPSWWAISFPLAALANAALKYAHVQGSPLLLVIAWSILLFLSVALAVLTWKTLGSLVRGKLLAG</sequence>
<dbReference type="KEGG" id="plal:FXN65_19790"/>
<feature type="transmembrane region" description="Helical" evidence="5">
    <location>
        <begin position="184"/>
        <end position="202"/>
    </location>
</feature>
<gene>
    <name evidence="6" type="ORF">FXN65_19790</name>
</gene>
<evidence type="ECO:0000256" key="4">
    <source>
        <dbReference type="ARBA" id="ARBA00023136"/>
    </source>
</evidence>
<dbReference type="InterPro" id="IPR038665">
    <property type="entry name" value="Voltage-dep_anion_channel_sf"/>
</dbReference>
<name>A0A5J6QR29_9GAMM</name>
<keyword evidence="7" id="KW-1185">Reference proteome</keyword>
<dbReference type="PANTHER" id="PTHR37955">
    <property type="entry name" value="TELLURITE RESISTANCE PROTEIN TEHA"/>
    <property type="match status" value="1"/>
</dbReference>
<evidence type="ECO:0000256" key="3">
    <source>
        <dbReference type="ARBA" id="ARBA00022989"/>
    </source>
</evidence>
<reference evidence="6 7" key="1">
    <citation type="submission" date="2019-08" db="EMBL/GenBank/DDBJ databases">
        <title>Whole-genome Sequencing of e-waste polymer degrading bacterium Pseudomonas sp. strain PE08.</title>
        <authorList>
            <person name="Kirdat K."/>
            <person name="Debbarma P."/>
            <person name="Narawade N."/>
            <person name="Suyal D."/>
            <person name="Thorat V."/>
            <person name="Shouche Y."/>
            <person name="Goel R."/>
            <person name="Yadav A."/>
        </authorList>
    </citation>
    <scope>NUCLEOTIDE SEQUENCE [LARGE SCALE GENOMIC DNA]</scope>
    <source>
        <strain evidence="6 7">PE08</strain>
    </source>
</reference>